<feature type="transmembrane region" description="Helical" evidence="1">
    <location>
        <begin position="238"/>
        <end position="258"/>
    </location>
</feature>
<dbReference type="Proteomes" id="UP001317742">
    <property type="component" value="Chromosome"/>
</dbReference>
<name>A0ABN6RY21_9BACT</name>
<reference evidence="3 4" key="1">
    <citation type="submission" date="2022-08" db="EMBL/GenBank/DDBJ databases">
        <title>Genome Sequence of the sulphate-reducing bacterium, Pseudodesulfovibrio sp. SYK.</title>
        <authorList>
            <person name="Kondo R."/>
            <person name="Kataoka T."/>
        </authorList>
    </citation>
    <scope>NUCLEOTIDE SEQUENCE [LARGE SCALE GENOMIC DNA]</scope>
    <source>
        <strain evidence="3 4">SYK</strain>
    </source>
</reference>
<feature type="transmembrane region" description="Helical" evidence="1">
    <location>
        <begin position="171"/>
        <end position="188"/>
    </location>
</feature>
<evidence type="ECO:0000313" key="4">
    <source>
        <dbReference type="Proteomes" id="UP001317742"/>
    </source>
</evidence>
<evidence type="ECO:0000313" key="3">
    <source>
        <dbReference type="EMBL" id="BDQ35846.1"/>
    </source>
</evidence>
<keyword evidence="4" id="KW-1185">Reference proteome</keyword>
<dbReference type="PANTHER" id="PTHR42983">
    <property type="entry name" value="DINITROGENASE IRON-MOLYBDENUM COFACTOR PROTEIN-RELATED"/>
    <property type="match status" value="1"/>
</dbReference>
<accession>A0ABN6RY21</accession>
<dbReference type="SUPFAM" id="SSF53146">
    <property type="entry name" value="Nitrogenase accessory factor-like"/>
    <property type="match status" value="1"/>
</dbReference>
<feature type="domain" description="Dinitrogenase iron-molybdenum cofactor biosynthesis" evidence="2">
    <location>
        <begin position="16"/>
        <end position="102"/>
    </location>
</feature>
<dbReference type="InterPro" id="IPR036105">
    <property type="entry name" value="DiNase_FeMo-co_biosyn_sf"/>
</dbReference>
<dbReference type="EMBL" id="AP026709">
    <property type="protein sequence ID" value="BDQ35846.1"/>
    <property type="molecule type" value="Genomic_DNA"/>
</dbReference>
<proteinExistence type="predicted"/>
<dbReference type="Gene3D" id="3.30.420.130">
    <property type="entry name" value="Dinitrogenase iron-molybdenum cofactor biosynthesis domain"/>
    <property type="match status" value="1"/>
</dbReference>
<keyword evidence="1" id="KW-0472">Membrane</keyword>
<feature type="transmembrane region" description="Helical" evidence="1">
    <location>
        <begin position="141"/>
        <end position="159"/>
    </location>
</feature>
<dbReference type="RefSeq" id="WP_281761775.1">
    <property type="nucleotide sequence ID" value="NZ_AP026709.1"/>
</dbReference>
<keyword evidence="1" id="KW-1133">Transmembrane helix</keyword>
<gene>
    <name evidence="3" type="ORF">SYK_02060</name>
</gene>
<dbReference type="PANTHER" id="PTHR42983:SF1">
    <property type="entry name" value="IRON-MOLYBDENUM PROTEIN"/>
    <property type="match status" value="1"/>
</dbReference>
<dbReference type="Pfam" id="PF02579">
    <property type="entry name" value="Nitro_FeMo-Co"/>
    <property type="match status" value="1"/>
</dbReference>
<keyword evidence="1" id="KW-0812">Transmembrane</keyword>
<evidence type="ECO:0000256" key="1">
    <source>
        <dbReference type="SAM" id="Phobius"/>
    </source>
</evidence>
<organism evidence="3 4">
    <name type="scientific">Pseudodesulfovibrio nedwellii</name>
    <dbReference type="NCBI Taxonomy" id="2973072"/>
    <lineage>
        <taxon>Bacteria</taxon>
        <taxon>Pseudomonadati</taxon>
        <taxon>Thermodesulfobacteriota</taxon>
        <taxon>Desulfovibrionia</taxon>
        <taxon>Desulfovibrionales</taxon>
        <taxon>Desulfovibrionaceae</taxon>
    </lineage>
</organism>
<sequence length="263" mass="27433">MKIAVPSTLPNLDGLVECKLGTAAYLLVVDTEDMSFEVVEGPPRSSGAGAGLMILTQVVNMGVQVVLVEYIAQNIIGVLKKQGIKVVPSVSGPVAEAIATYMQSRSSLGEKEETTDGEDAVSKQVVWIEALRKGGQQFSTLLPRLVGVILLLGLFRGFVSEQTLLSLFSNSPLYDAVCGASIGSLLAGNPVNSYIIGKSLLSAGVGVAGAAALMFAWVNVGIIQLPAEVAALGMRFALVRNIAGFILAILMSLLFLLLEGGVV</sequence>
<feature type="transmembrane region" description="Helical" evidence="1">
    <location>
        <begin position="200"/>
        <end position="218"/>
    </location>
</feature>
<dbReference type="InterPro" id="IPR003731">
    <property type="entry name" value="Di-Nase_FeMo-co_biosynth"/>
</dbReference>
<evidence type="ECO:0000259" key="2">
    <source>
        <dbReference type="Pfam" id="PF02579"/>
    </source>
</evidence>
<protein>
    <recommendedName>
        <fullName evidence="2">Dinitrogenase iron-molybdenum cofactor biosynthesis domain-containing protein</fullName>
    </recommendedName>
</protein>